<evidence type="ECO:0000256" key="1">
    <source>
        <dbReference type="SAM" id="Phobius"/>
    </source>
</evidence>
<evidence type="ECO:0000313" key="3">
    <source>
        <dbReference type="Proteomes" id="UP000190657"/>
    </source>
</evidence>
<feature type="transmembrane region" description="Helical" evidence="1">
    <location>
        <begin position="229"/>
        <end position="246"/>
    </location>
</feature>
<dbReference type="InterPro" id="IPR039672">
    <property type="entry name" value="MFS_2"/>
</dbReference>
<sequence length="502" mass="55689">MEQKKYLTMKERICFTVGAFGRSGIYTLMSMFTLVFFQNGAGLTLKQGTTIILIGRIFDALNDPVMGMIVDRTKSKWGKMRPYLLLSPVPIALTTIALFSAPFEEGSTAAFVWALVTYILWGVAFTVQDVPFWGLSSVITPLESERTSFISTARLGSTFGGILPALLVPILYQSNMGYTKGFFLSGVIFAVLGCALSILIFFVSKERVPKMDHTPSFKETFVVLGKNKLLIIVIFAAVLGSTMVTANQCADYIGNYIIIQNYTDFTQIFQDFLPGAQKLLIDNVDAAAAYDFWIPRGTIVTTLTVAIGVGMVPAMALFPVLRKKLSLKQIYIGSALFGMVVHALCYVVMAQDVTKVNIYVLWVFLFLMGLPLGIYNVITYALIADAVDYLEWKTGERQEGVCFAFQTFLSKVNAAVATFVFGQILDRTDFKPVDKSLVDIAGRQIFFQQSESTQKMLVALVTIVPAIGFLLTIIPMFFNDYTGKVKEQAQKELEAKREAKMQ</sequence>
<dbReference type="Gene3D" id="1.20.1250.20">
    <property type="entry name" value="MFS general substrate transporter like domains"/>
    <property type="match status" value="2"/>
</dbReference>
<dbReference type="GO" id="GO:0015293">
    <property type="term" value="F:symporter activity"/>
    <property type="evidence" value="ECO:0007669"/>
    <property type="project" value="InterPro"/>
</dbReference>
<feature type="transmembrane region" description="Helical" evidence="1">
    <location>
        <begin position="83"/>
        <end position="103"/>
    </location>
</feature>
<dbReference type="OrthoDB" id="9764596at2"/>
<dbReference type="InterPro" id="IPR036259">
    <property type="entry name" value="MFS_trans_sf"/>
</dbReference>
<dbReference type="AlphaFoldDB" id="A0A1T4KTV1"/>
<feature type="transmembrane region" description="Helical" evidence="1">
    <location>
        <begin position="457"/>
        <end position="478"/>
    </location>
</feature>
<feature type="transmembrane region" description="Helical" evidence="1">
    <location>
        <begin position="109"/>
        <end position="127"/>
    </location>
</feature>
<dbReference type="RefSeq" id="WP_078768099.1">
    <property type="nucleotide sequence ID" value="NZ_FUWW01000005.1"/>
</dbReference>
<dbReference type="SUPFAM" id="SSF103473">
    <property type="entry name" value="MFS general substrate transporter"/>
    <property type="match status" value="1"/>
</dbReference>
<evidence type="ECO:0000313" key="2">
    <source>
        <dbReference type="EMBL" id="SJZ45826.1"/>
    </source>
</evidence>
<dbReference type="STRING" id="290054.SAMN02745114_00602"/>
<keyword evidence="3" id="KW-1185">Reference proteome</keyword>
<feature type="transmembrane region" description="Helical" evidence="1">
    <location>
        <begin position="12"/>
        <end position="37"/>
    </location>
</feature>
<dbReference type="Proteomes" id="UP000190657">
    <property type="component" value="Unassembled WGS sequence"/>
</dbReference>
<accession>A0A1T4KTV1</accession>
<feature type="transmembrane region" description="Helical" evidence="1">
    <location>
        <begin position="182"/>
        <end position="203"/>
    </location>
</feature>
<keyword evidence="1" id="KW-0812">Transmembrane</keyword>
<keyword evidence="1" id="KW-1133">Transmembrane helix</keyword>
<keyword evidence="1" id="KW-0472">Membrane</keyword>
<feature type="transmembrane region" description="Helical" evidence="1">
    <location>
        <begin position="361"/>
        <end position="383"/>
    </location>
</feature>
<dbReference type="GO" id="GO:0008643">
    <property type="term" value="P:carbohydrate transport"/>
    <property type="evidence" value="ECO:0007669"/>
    <property type="project" value="InterPro"/>
</dbReference>
<dbReference type="Pfam" id="PF13347">
    <property type="entry name" value="MFS_2"/>
    <property type="match status" value="2"/>
</dbReference>
<reference evidence="2 3" key="1">
    <citation type="submission" date="2017-02" db="EMBL/GenBank/DDBJ databases">
        <authorList>
            <person name="Peterson S.W."/>
        </authorList>
    </citation>
    <scope>NUCLEOTIDE SEQUENCE [LARGE SCALE GENOMIC DNA]</scope>
    <source>
        <strain evidence="2 3">ATCC 51222</strain>
    </source>
</reference>
<dbReference type="PANTHER" id="PTHR11328">
    <property type="entry name" value="MAJOR FACILITATOR SUPERFAMILY DOMAIN-CONTAINING PROTEIN"/>
    <property type="match status" value="1"/>
</dbReference>
<dbReference type="GO" id="GO:0005886">
    <property type="term" value="C:plasma membrane"/>
    <property type="evidence" value="ECO:0007669"/>
    <property type="project" value="TreeGrafter"/>
</dbReference>
<organism evidence="2 3">
    <name type="scientific">Eubacterium coprostanoligenes</name>
    <dbReference type="NCBI Taxonomy" id="290054"/>
    <lineage>
        <taxon>Bacteria</taxon>
        <taxon>Bacillati</taxon>
        <taxon>Bacillota</taxon>
        <taxon>Clostridia</taxon>
        <taxon>Eubacteriales</taxon>
        <taxon>Eubacteriaceae</taxon>
        <taxon>Eubacterium</taxon>
    </lineage>
</organism>
<feature type="transmembrane region" description="Helical" evidence="1">
    <location>
        <begin position="330"/>
        <end position="349"/>
    </location>
</feature>
<gene>
    <name evidence="2" type="ORF">SAMN02745114_00602</name>
</gene>
<dbReference type="EMBL" id="FUWW01000005">
    <property type="protein sequence ID" value="SJZ45826.1"/>
    <property type="molecule type" value="Genomic_DNA"/>
</dbReference>
<name>A0A1T4KTV1_9FIRM</name>
<feature type="transmembrane region" description="Helical" evidence="1">
    <location>
        <begin position="299"/>
        <end position="318"/>
    </location>
</feature>
<protein>
    <submittedName>
        <fullName evidence="2">Na+/melibiose symporter</fullName>
    </submittedName>
</protein>
<proteinExistence type="predicted"/>
<dbReference type="PANTHER" id="PTHR11328:SF24">
    <property type="entry name" value="MAJOR FACILITATOR SUPERFAMILY (MFS) PROFILE DOMAIN-CONTAINING PROTEIN"/>
    <property type="match status" value="1"/>
</dbReference>